<accession>A0A9W6NZR3</accession>
<protein>
    <recommendedName>
        <fullName evidence="3">Diadenosine tetraphosphate (Ap4A) HIT family hydrolase</fullName>
    </recommendedName>
</protein>
<sequence>MSTCLPCAMELADDAAVVFRDPLWACEVVPGFDVPGWFVLRVRRHAERLQGLDAQELATYARRLRDVVDAVGQVTGAPAVYQLTFGEANPHHHTLVAARGHDVPPEHRMGAILNLRAAHADTDAACALVPPVAAAYERLARRPQGRTA</sequence>
<dbReference type="Proteomes" id="UP001143463">
    <property type="component" value="Unassembled WGS sequence"/>
</dbReference>
<evidence type="ECO:0000313" key="2">
    <source>
        <dbReference type="Proteomes" id="UP001143463"/>
    </source>
</evidence>
<reference evidence="1" key="1">
    <citation type="journal article" date="2014" name="Int. J. Syst. Evol. Microbiol.">
        <title>Complete genome sequence of Corynebacterium casei LMG S-19264T (=DSM 44701T), isolated from a smear-ripened cheese.</title>
        <authorList>
            <consortium name="US DOE Joint Genome Institute (JGI-PGF)"/>
            <person name="Walter F."/>
            <person name="Albersmeier A."/>
            <person name="Kalinowski J."/>
            <person name="Ruckert C."/>
        </authorList>
    </citation>
    <scope>NUCLEOTIDE SEQUENCE</scope>
    <source>
        <strain evidence="1">VKM Ac-1069</strain>
    </source>
</reference>
<comment type="caution">
    <text evidence="1">The sequence shown here is derived from an EMBL/GenBank/DDBJ whole genome shotgun (WGS) entry which is preliminary data.</text>
</comment>
<evidence type="ECO:0008006" key="3">
    <source>
        <dbReference type="Google" id="ProtNLM"/>
    </source>
</evidence>
<dbReference type="EMBL" id="BSFQ01000042">
    <property type="protein sequence ID" value="GLL15182.1"/>
    <property type="molecule type" value="Genomic_DNA"/>
</dbReference>
<dbReference type="SUPFAM" id="SSF54197">
    <property type="entry name" value="HIT-like"/>
    <property type="match status" value="1"/>
</dbReference>
<keyword evidence="2" id="KW-1185">Reference proteome</keyword>
<dbReference type="AlphaFoldDB" id="A0A9W6NZR3"/>
<dbReference type="RefSeq" id="WP_037048897.1">
    <property type="nucleotide sequence ID" value="NZ_BAAAUZ010000003.1"/>
</dbReference>
<organism evidence="1 2">
    <name type="scientific">Pseudonocardia halophobica</name>
    <dbReference type="NCBI Taxonomy" id="29401"/>
    <lineage>
        <taxon>Bacteria</taxon>
        <taxon>Bacillati</taxon>
        <taxon>Actinomycetota</taxon>
        <taxon>Actinomycetes</taxon>
        <taxon>Pseudonocardiales</taxon>
        <taxon>Pseudonocardiaceae</taxon>
        <taxon>Pseudonocardia</taxon>
    </lineage>
</organism>
<name>A0A9W6NZR3_9PSEU</name>
<proteinExistence type="predicted"/>
<dbReference type="Gene3D" id="3.30.428.10">
    <property type="entry name" value="HIT-like"/>
    <property type="match status" value="1"/>
</dbReference>
<gene>
    <name evidence="1" type="ORF">GCM10017577_63310</name>
</gene>
<reference evidence="1" key="2">
    <citation type="submission" date="2023-01" db="EMBL/GenBank/DDBJ databases">
        <authorList>
            <person name="Sun Q."/>
            <person name="Evtushenko L."/>
        </authorList>
    </citation>
    <scope>NUCLEOTIDE SEQUENCE</scope>
    <source>
        <strain evidence="1">VKM Ac-1069</strain>
    </source>
</reference>
<evidence type="ECO:0000313" key="1">
    <source>
        <dbReference type="EMBL" id="GLL15182.1"/>
    </source>
</evidence>
<dbReference type="InterPro" id="IPR036265">
    <property type="entry name" value="HIT-like_sf"/>
</dbReference>